<dbReference type="GO" id="GO:0016491">
    <property type="term" value="F:oxidoreductase activity"/>
    <property type="evidence" value="ECO:0007669"/>
    <property type="project" value="InterPro"/>
</dbReference>
<evidence type="ECO:0000259" key="1">
    <source>
        <dbReference type="SMART" id="SM00829"/>
    </source>
</evidence>
<reference evidence="4" key="4">
    <citation type="journal article" date="2016" name="Gigascience">
        <title>De novo construction of an expanded transcriptome assembly for the western tarnished plant bug, Lygus hesperus.</title>
        <authorList>
            <person name="Tassone E.E."/>
            <person name="Geib S.M."/>
            <person name="Hall B."/>
            <person name="Fabrick J.A."/>
            <person name="Brent C.S."/>
            <person name="Hull J.J."/>
        </authorList>
    </citation>
    <scope>NUCLEOTIDE SEQUENCE</scope>
</reference>
<reference evidence="2" key="1">
    <citation type="journal article" date="2014" name="PLoS ONE">
        <title>Transcriptome-Based Identification of ABC Transporters in the Western Tarnished Plant Bug Lygus hesperus.</title>
        <authorList>
            <person name="Hull J.J."/>
            <person name="Chaney K."/>
            <person name="Geib S.M."/>
            <person name="Fabrick J.A."/>
            <person name="Brent C.S."/>
            <person name="Walsh D."/>
            <person name="Lavine L.C."/>
        </authorList>
    </citation>
    <scope>NUCLEOTIDE SEQUENCE</scope>
</reference>
<dbReference type="PANTHER" id="PTHR43677:SF4">
    <property type="entry name" value="QUINONE OXIDOREDUCTASE-LIKE PROTEIN 2"/>
    <property type="match status" value="1"/>
</dbReference>
<reference evidence="2" key="2">
    <citation type="submission" date="2014-07" db="EMBL/GenBank/DDBJ databases">
        <authorList>
            <person name="Hull J."/>
        </authorList>
    </citation>
    <scope>NUCLEOTIDE SEQUENCE</scope>
</reference>
<dbReference type="SUPFAM" id="SSF50129">
    <property type="entry name" value="GroES-like"/>
    <property type="match status" value="1"/>
</dbReference>
<dbReference type="Pfam" id="PF08240">
    <property type="entry name" value="ADH_N"/>
    <property type="match status" value="1"/>
</dbReference>
<dbReference type="EMBL" id="GDHC01021380">
    <property type="protein sequence ID" value="JAP97248.1"/>
    <property type="molecule type" value="Transcribed_RNA"/>
</dbReference>
<evidence type="ECO:0000313" key="6">
    <source>
        <dbReference type="EMBL" id="JAQ14297.1"/>
    </source>
</evidence>
<organism evidence="2">
    <name type="scientific">Lygus hesperus</name>
    <name type="common">Western plant bug</name>
    <dbReference type="NCBI Taxonomy" id="30085"/>
    <lineage>
        <taxon>Eukaryota</taxon>
        <taxon>Metazoa</taxon>
        <taxon>Ecdysozoa</taxon>
        <taxon>Arthropoda</taxon>
        <taxon>Hexapoda</taxon>
        <taxon>Insecta</taxon>
        <taxon>Pterygota</taxon>
        <taxon>Neoptera</taxon>
        <taxon>Paraneoptera</taxon>
        <taxon>Hemiptera</taxon>
        <taxon>Heteroptera</taxon>
        <taxon>Panheteroptera</taxon>
        <taxon>Cimicomorpha</taxon>
        <taxon>Miridae</taxon>
        <taxon>Mirini</taxon>
        <taxon>Lygus</taxon>
    </lineage>
</organism>
<protein>
    <submittedName>
        <fullName evidence="4">Quinone oxidoreductase-like protein 2</fullName>
    </submittedName>
</protein>
<dbReference type="InterPro" id="IPR036291">
    <property type="entry name" value="NAD(P)-bd_dom_sf"/>
</dbReference>
<dbReference type="AlphaFoldDB" id="A0A0A9XP17"/>
<evidence type="ECO:0000313" key="5">
    <source>
        <dbReference type="EMBL" id="JAP99580.1"/>
    </source>
</evidence>
<proteinExistence type="predicted"/>
<dbReference type="InterPro" id="IPR013149">
    <property type="entry name" value="ADH-like_C"/>
</dbReference>
<dbReference type="GO" id="GO:0005739">
    <property type="term" value="C:mitochondrion"/>
    <property type="evidence" value="ECO:0007669"/>
    <property type="project" value="TreeGrafter"/>
</dbReference>
<accession>A0A0A9XP17</accession>
<reference evidence="3" key="3">
    <citation type="submission" date="2014-09" db="EMBL/GenBank/DDBJ databases">
        <authorList>
            <person name="Magalhaes I.L.F."/>
            <person name="Oliveira U."/>
            <person name="Santos F.R."/>
            <person name="Vidigal T.H.D.A."/>
            <person name="Brescovit A.D."/>
            <person name="Santos A.J."/>
        </authorList>
    </citation>
    <scope>NUCLEOTIDE SEQUENCE</scope>
</reference>
<evidence type="ECO:0000313" key="7">
    <source>
        <dbReference type="EMBL" id="JAQ16376.1"/>
    </source>
</evidence>
<dbReference type="PANTHER" id="PTHR43677">
    <property type="entry name" value="SHORT-CHAIN DEHYDROGENASE/REDUCTASE"/>
    <property type="match status" value="1"/>
</dbReference>
<dbReference type="Gene3D" id="3.40.50.720">
    <property type="entry name" value="NAD(P)-binding Rossmann-like Domain"/>
    <property type="match status" value="1"/>
</dbReference>
<name>A0A0A9XP17_LYGHE</name>
<dbReference type="EMBL" id="GBHO01022218">
    <property type="protein sequence ID" value="JAG21386.1"/>
    <property type="molecule type" value="Transcribed_RNA"/>
</dbReference>
<dbReference type="InterPro" id="IPR020843">
    <property type="entry name" value="ER"/>
</dbReference>
<dbReference type="Gene3D" id="3.90.180.10">
    <property type="entry name" value="Medium-chain alcohol dehydrogenases, catalytic domain"/>
    <property type="match status" value="1"/>
</dbReference>
<dbReference type="EMBL" id="GBRD01001541">
    <property type="protein sequence ID" value="JAG64280.1"/>
    <property type="molecule type" value="Transcribed_RNA"/>
</dbReference>
<gene>
    <name evidence="5" type="primary">v1g238856_3</name>
    <name evidence="4" type="synonym">v1g238856_0</name>
    <name evidence="7" type="synonym">v1g238856_1</name>
    <name evidence="6" type="synonym">v1g238856_2</name>
    <name evidence="2" type="ORF">CM83_54982</name>
    <name evidence="5" type="ORF">g.64130</name>
    <name evidence="4" type="ORF">g.64132</name>
    <name evidence="6" type="ORF">g.64134</name>
    <name evidence="7" type="ORF">g.64136</name>
</gene>
<evidence type="ECO:0000313" key="4">
    <source>
        <dbReference type="EMBL" id="JAP97248.1"/>
    </source>
</evidence>
<dbReference type="InterPro" id="IPR051397">
    <property type="entry name" value="Zn-ADH-like_protein"/>
</dbReference>
<dbReference type="InterPro" id="IPR013154">
    <property type="entry name" value="ADH-like_N"/>
</dbReference>
<dbReference type="EMBL" id="GDHC01019048">
    <property type="protein sequence ID" value="JAP99580.1"/>
    <property type="molecule type" value="Transcribed_RNA"/>
</dbReference>
<dbReference type="InterPro" id="IPR011032">
    <property type="entry name" value="GroES-like_sf"/>
</dbReference>
<dbReference type="Pfam" id="PF00107">
    <property type="entry name" value="ADH_zinc_N"/>
    <property type="match status" value="1"/>
</dbReference>
<dbReference type="EMBL" id="GDHC01004332">
    <property type="protein sequence ID" value="JAQ14297.1"/>
    <property type="molecule type" value="Transcribed_RNA"/>
</dbReference>
<dbReference type="EMBL" id="GDHC01002253">
    <property type="protein sequence ID" value="JAQ16376.1"/>
    <property type="molecule type" value="Transcribed_RNA"/>
</dbReference>
<evidence type="ECO:0000313" key="3">
    <source>
        <dbReference type="EMBL" id="JAG64280.1"/>
    </source>
</evidence>
<feature type="domain" description="Enoyl reductase (ER)" evidence="1">
    <location>
        <begin position="32"/>
        <end position="343"/>
    </location>
</feature>
<dbReference type="SMART" id="SM00829">
    <property type="entry name" value="PKS_ER"/>
    <property type="match status" value="1"/>
</dbReference>
<sequence>MLTVLSRALISGRNASTRSASTYLAAKFSEPGKPLELGEVKSKKLDKEQVRIKVNFCSLNASDLLLTQGLNPGNFKLPIIPGYEVTGTVLESSSEEFVAGDRVVALNKEQLGGFAEECVAHATDVWAIPGNVPLDISAALADSFGTALLGLVRTGHLSPNQVVLTTMAPAHGYAAIDLAAQVYKAKVIAVCTSEAEAEGLRGRGAWCALAYDRKQLIATVKDLTKGNGVDVIYDTLAGDALATCLECVRHEGHIVVAGYTMKELPQIQISQLLSLPSFNISGVSLTSYRKHAPEVYRQAVSDALEMKEQGLISPKIAAKFPLEQVNEALKFISETEPIGKVVLDMTAKKQPKEETK</sequence>
<evidence type="ECO:0000313" key="2">
    <source>
        <dbReference type="EMBL" id="JAG21386.1"/>
    </source>
</evidence>
<dbReference type="SUPFAM" id="SSF51735">
    <property type="entry name" value="NAD(P)-binding Rossmann-fold domains"/>
    <property type="match status" value="1"/>
</dbReference>